<reference evidence="2" key="1">
    <citation type="journal article" date="2020" name="Plant Biotechnol. J.">
        <title>The pomegranate (Punica granatum L.) draft genome dissects genetic divergence between soft- and hard-seeded cultivars.</title>
        <authorList>
            <person name="Luo X."/>
            <person name="Li H."/>
            <person name="Wu Z."/>
            <person name="Yao W."/>
            <person name="Zhao P."/>
            <person name="Cao D."/>
            <person name="Yu H."/>
            <person name="Li K."/>
            <person name="Poudel K."/>
            <person name="Zhao D."/>
            <person name="Zhang F."/>
            <person name="Xia X."/>
            <person name="Chen L."/>
            <person name="Wang Q."/>
            <person name="Jing D."/>
            <person name="Cao S."/>
        </authorList>
    </citation>
    <scope>NUCLEOTIDE SEQUENCE [LARGE SCALE GENOMIC DNA]</scope>
    <source>
        <strain evidence="2">cv. Tunisia</strain>
    </source>
</reference>
<gene>
    <name evidence="3" type="primary">LOC116190122</name>
</gene>
<name>A0A6P8BZ84_PUNGR</name>
<keyword evidence="1" id="KW-0175">Coiled coil</keyword>
<evidence type="ECO:0000313" key="2">
    <source>
        <dbReference type="Proteomes" id="UP000515151"/>
    </source>
</evidence>
<evidence type="ECO:0000256" key="1">
    <source>
        <dbReference type="SAM" id="Coils"/>
    </source>
</evidence>
<dbReference type="OrthoDB" id="1920930at2759"/>
<accession>A0A6P8BZ84</accession>
<dbReference type="GeneID" id="116190122"/>
<reference evidence="3" key="2">
    <citation type="submission" date="2025-08" db="UniProtKB">
        <authorList>
            <consortium name="RefSeq"/>
        </authorList>
    </citation>
    <scope>IDENTIFICATION</scope>
    <source>
        <tissue evidence="3">Leaf</tissue>
    </source>
</reference>
<evidence type="ECO:0000313" key="3">
    <source>
        <dbReference type="RefSeq" id="XP_031375640.1"/>
    </source>
</evidence>
<proteinExistence type="predicted"/>
<dbReference type="Proteomes" id="UP000515151">
    <property type="component" value="Unplaced"/>
</dbReference>
<sequence>MISVKSMNPLLSILNDNRLTRSNFSDWLRNLNVVLNMEALGYILETQAVDPPGEDTSNDQLSTYELWSADDMNVRCYVLASMSNELQKQHENMKSAQEILKNLKELY</sequence>
<dbReference type="AlphaFoldDB" id="A0A6P8BZ84"/>
<organism evidence="2 3">
    <name type="scientific">Punica granatum</name>
    <name type="common">Pomegranate</name>
    <dbReference type="NCBI Taxonomy" id="22663"/>
    <lineage>
        <taxon>Eukaryota</taxon>
        <taxon>Viridiplantae</taxon>
        <taxon>Streptophyta</taxon>
        <taxon>Embryophyta</taxon>
        <taxon>Tracheophyta</taxon>
        <taxon>Spermatophyta</taxon>
        <taxon>Magnoliopsida</taxon>
        <taxon>eudicotyledons</taxon>
        <taxon>Gunneridae</taxon>
        <taxon>Pentapetalae</taxon>
        <taxon>rosids</taxon>
        <taxon>malvids</taxon>
        <taxon>Myrtales</taxon>
        <taxon>Lythraceae</taxon>
        <taxon>Punica</taxon>
    </lineage>
</organism>
<feature type="coiled-coil region" evidence="1">
    <location>
        <begin position="79"/>
        <end position="106"/>
    </location>
</feature>
<protein>
    <submittedName>
        <fullName evidence="3">Uncharacterized protein LOC116190122</fullName>
    </submittedName>
</protein>
<dbReference type="RefSeq" id="XP_031375640.1">
    <property type="nucleotide sequence ID" value="XM_031519780.1"/>
</dbReference>
<keyword evidence="2" id="KW-1185">Reference proteome</keyword>